<dbReference type="AlphaFoldDB" id="A0A1G8M1J5"/>
<dbReference type="InterPro" id="IPR017827">
    <property type="entry name" value="HSQ_synthase_HpnC"/>
</dbReference>
<gene>
    <name evidence="1" type="ORF">SAMN05216466_1283</name>
</gene>
<evidence type="ECO:0000313" key="2">
    <source>
        <dbReference type="Proteomes" id="UP000199706"/>
    </source>
</evidence>
<organism evidence="1 2">
    <name type="scientific">Paraburkholderia phenazinium</name>
    <dbReference type="NCBI Taxonomy" id="60549"/>
    <lineage>
        <taxon>Bacteria</taxon>
        <taxon>Pseudomonadati</taxon>
        <taxon>Pseudomonadota</taxon>
        <taxon>Betaproteobacteria</taxon>
        <taxon>Burkholderiales</taxon>
        <taxon>Burkholderiaceae</taxon>
        <taxon>Paraburkholderia</taxon>
    </lineage>
</organism>
<sequence>MEADQYENFPIAGAFLPKALRAPVGVIYQVARTAADIVEEGDWSAAERHARLADFHAGLDAVASGYLAPVHPLLFGKLAGVVAQYKLPLAPLYDLVAALHQEIDTTRFADRSVLLAYCGRSAHPVGQLLLHLFGAASPANLADSDTICTALHLINFWQDIAIDWKKGRVYLPQSDLARFKVREASIADGVVDDAWRAMMAYEVACARTMLIRGAPLALRLPGRAGLVLCGIVQGGLRILERFERAGYDVFRHRPALDGFDWFVVTARALAMWLSRRVSMRATSIEGNA</sequence>
<dbReference type="EMBL" id="FNCJ01000028">
    <property type="protein sequence ID" value="SDI61647.1"/>
    <property type="molecule type" value="Genomic_DNA"/>
</dbReference>
<dbReference type="InterPro" id="IPR002060">
    <property type="entry name" value="Squ/phyt_synthse"/>
</dbReference>
<protein>
    <submittedName>
        <fullName evidence="1">Squalene synthase HpnC</fullName>
    </submittedName>
</protein>
<dbReference type="PANTHER" id="PTHR31480">
    <property type="entry name" value="BIFUNCTIONAL LYCOPENE CYCLASE/PHYTOENE SYNTHASE"/>
    <property type="match status" value="1"/>
</dbReference>
<dbReference type="Pfam" id="PF00494">
    <property type="entry name" value="SQS_PSY"/>
    <property type="match status" value="1"/>
</dbReference>
<dbReference type="OrthoDB" id="9807580at2"/>
<dbReference type="RefSeq" id="WP_090694619.1">
    <property type="nucleotide sequence ID" value="NZ_CADERL010000003.1"/>
</dbReference>
<name>A0A1G8M1J5_9BURK</name>
<accession>A0A1G8M1J5</accession>
<dbReference type="Proteomes" id="UP000199706">
    <property type="component" value="Unassembled WGS sequence"/>
</dbReference>
<reference evidence="1 2" key="1">
    <citation type="submission" date="2016-10" db="EMBL/GenBank/DDBJ databases">
        <authorList>
            <person name="de Groot N.N."/>
        </authorList>
    </citation>
    <scope>NUCLEOTIDE SEQUENCE [LARGE SCALE GENOMIC DNA]</scope>
    <source>
        <strain evidence="1 2">LMG 2247</strain>
    </source>
</reference>
<evidence type="ECO:0000313" key="1">
    <source>
        <dbReference type="EMBL" id="SDI61647.1"/>
    </source>
</evidence>
<dbReference type="GO" id="GO:0004311">
    <property type="term" value="F:geranylgeranyl diphosphate synthase activity"/>
    <property type="evidence" value="ECO:0007669"/>
    <property type="project" value="InterPro"/>
</dbReference>
<dbReference type="SUPFAM" id="SSF48576">
    <property type="entry name" value="Terpenoid synthases"/>
    <property type="match status" value="1"/>
</dbReference>
<proteinExistence type="predicted"/>
<dbReference type="NCBIfam" id="TIGR03464">
    <property type="entry name" value="HpnC"/>
    <property type="match status" value="1"/>
</dbReference>
<dbReference type="InterPro" id="IPR008949">
    <property type="entry name" value="Isoprenoid_synthase_dom_sf"/>
</dbReference>
<dbReference type="Gene3D" id="1.10.600.10">
    <property type="entry name" value="Farnesyl Diphosphate Synthase"/>
    <property type="match status" value="1"/>
</dbReference>